<dbReference type="RefSeq" id="WP_184473559.1">
    <property type="nucleotide sequence ID" value="NZ_JACIFY010000039.1"/>
</dbReference>
<accession>A0A7W6RA28</accession>
<comment type="caution">
    <text evidence="2">The sequence shown here is derived from an EMBL/GenBank/DDBJ whole genome shotgun (WGS) entry which is preliminary data.</text>
</comment>
<gene>
    <name evidence="2" type="ORF">GGD57_005866</name>
</gene>
<keyword evidence="1" id="KW-0812">Transmembrane</keyword>
<feature type="transmembrane region" description="Helical" evidence="1">
    <location>
        <begin position="161"/>
        <end position="183"/>
    </location>
</feature>
<keyword evidence="1" id="KW-0472">Membrane</keyword>
<proteinExistence type="predicted"/>
<evidence type="ECO:0000256" key="1">
    <source>
        <dbReference type="SAM" id="Phobius"/>
    </source>
</evidence>
<protein>
    <submittedName>
        <fullName evidence="2">Uncharacterized protein</fullName>
    </submittedName>
</protein>
<reference evidence="2 3" key="1">
    <citation type="submission" date="2020-08" db="EMBL/GenBank/DDBJ databases">
        <title>Genomic Encyclopedia of Type Strains, Phase IV (KMG-V): Genome sequencing to study the core and pangenomes of soil and plant-associated prokaryotes.</title>
        <authorList>
            <person name="Whitman W."/>
        </authorList>
    </citation>
    <scope>NUCLEOTIDE SEQUENCE [LARGE SCALE GENOMIC DNA]</scope>
    <source>
        <strain evidence="2 3">SEMIA 4089</strain>
    </source>
</reference>
<organism evidence="2 3">
    <name type="scientific">Rhizobium esperanzae</name>
    <dbReference type="NCBI Taxonomy" id="1967781"/>
    <lineage>
        <taxon>Bacteria</taxon>
        <taxon>Pseudomonadati</taxon>
        <taxon>Pseudomonadota</taxon>
        <taxon>Alphaproteobacteria</taxon>
        <taxon>Hyphomicrobiales</taxon>
        <taxon>Rhizobiaceae</taxon>
        <taxon>Rhizobium/Agrobacterium group</taxon>
        <taxon>Rhizobium</taxon>
    </lineage>
</organism>
<dbReference type="AlphaFoldDB" id="A0A7W6RA28"/>
<dbReference type="EMBL" id="JACIFY010000039">
    <property type="protein sequence ID" value="MBB4239245.1"/>
    <property type="molecule type" value="Genomic_DNA"/>
</dbReference>
<keyword evidence="1" id="KW-1133">Transmembrane helix</keyword>
<evidence type="ECO:0000313" key="3">
    <source>
        <dbReference type="Proteomes" id="UP000540909"/>
    </source>
</evidence>
<dbReference type="Proteomes" id="UP000540909">
    <property type="component" value="Unassembled WGS sequence"/>
</dbReference>
<evidence type="ECO:0000313" key="2">
    <source>
        <dbReference type="EMBL" id="MBB4239245.1"/>
    </source>
</evidence>
<name>A0A7W6RA28_9HYPH</name>
<sequence length="240" mass="26546">MDYELITDDDYDTLPPEPEKRFAALEKICRRNMMEIISHETSQTFDSLVRTQYMTIVTAAAEELGIDGVQYINNFDSVSDDLQEFIRITTGVTAKIRLRNSSGRDALSVKLANRTKGLIEDQLTKLKTSVAESTLSEDKKLRLLGRIEEFRNELHKERLRFGVSLAVLASIGAMVGGGTAFLADAPNAISTITHLIGVDKESEDAEILRLEGPPKPKLIAGPVVPLKGSRLVLTDDDIPF</sequence>